<evidence type="ECO:0000259" key="3">
    <source>
        <dbReference type="Pfam" id="PF07732"/>
    </source>
</evidence>
<reference evidence="4 5" key="1">
    <citation type="submission" date="2024-12" db="EMBL/GenBank/DDBJ databases">
        <title>The unique morphological basis and parallel evolutionary history of personate flowers in Penstemon.</title>
        <authorList>
            <person name="Depatie T.H."/>
            <person name="Wessinger C.A."/>
        </authorList>
    </citation>
    <scope>NUCLEOTIDE SEQUENCE [LARGE SCALE GENOMIC DNA]</scope>
    <source>
        <strain evidence="4">WTNN_2</strain>
        <tissue evidence="4">Leaf</tissue>
    </source>
</reference>
<accession>A0ABD3T9V7</accession>
<sequence length="86" mass="9645">MRHAIVLHFLLGLFVCLGVISQLNAEDPYVYLNWVVEYGEISPLGVKQRGILINGQFPGPTVNVVTNDNVIVEVENKLDEPLLLTW</sequence>
<proteinExistence type="inferred from homology"/>
<dbReference type="InterPro" id="IPR011707">
    <property type="entry name" value="Cu-oxidase-like_N"/>
</dbReference>
<comment type="caution">
    <text evidence="4">The sequence shown here is derived from an EMBL/GenBank/DDBJ whole genome shotgun (WGS) entry which is preliminary data.</text>
</comment>
<keyword evidence="2" id="KW-0732">Signal</keyword>
<dbReference type="Proteomes" id="UP001634393">
    <property type="component" value="Unassembled WGS sequence"/>
</dbReference>
<evidence type="ECO:0000256" key="1">
    <source>
        <dbReference type="ARBA" id="ARBA00010609"/>
    </source>
</evidence>
<dbReference type="InterPro" id="IPR008972">
    <property type="entry name" value="Cupredoxin"/>
</dbReference>
<gene>
    <name evidence="4" type="ORF">ACJIZ3_008114</name>
</gene>
<organism evidence="4 5">
    <name type="scientific">Penstemon smallii</name>
    <dbReference type="NCBI Taxonomy" id="265156"/>
    <lineage>
        <taxon>Eukaryota</taxon>
        <taxon>Viridiplantae</taxon>
        <taxon>Streptophyta</taxon>
        <taxon>Embryophyta</taxon>
        <taxon>Tracheophyta</taxon>
        <taxon>Spermatophyta</taxon>
        <taxon>Magnoliopsida</taxon>
        <taxon>eudicotyledons</taxon>
        <taxon>Gunneridae</taxon>
        <taxon>Pentapetalae</taxon>
        <taxon>asterids</taxon>
        <taxon>lamiids</taxon>
        <taxon>Lamiales</taxon>
        <taxon>Plantaginaceae</taxon>
        <taxon>Cheloneae</taxon>
        <taxon>Penstemon</taxon>
    </lineage>
</organism>
<dbReference type="AlphaFoldDB" id="A0ABD3T9V7"/>
<dbReference type="EMBL" id="JBJXBP010000004">
    <property type="protein sequence ID" value="KAL3833378.1"/>
    <property type="molecule type" value="Genomic_DNA"/>
</dbReference>
<dbReference type="Pfam" id="PF07732">
    <property type="entry name" value="Cu-oxidase_3"/>
    <property type="match status" value="1"/>
</dbReference>
<evidence type="ECO:0000313" key="5">
    <source>
        <dbReference type="Proteomes" id="UP001634393"/>
    </source>
</evidence>
<dbReference type="SUPFAM" id="SSF49503">
    <property type="entry name" value="Cupredoxins"/>
    <property type="match status" value="1"/>
</dbReference>
<dbReference type="Gene3D" id="2.60.40.420">
    <property type="entry name" value="Cupredoxins - blue copper proteins"/>
    <property type="match status" value="1"/>
</dbReference>
<feature type="signal peptide" evidence="2">
    <location>
        <begin position="1"/>
        <end position="25"/>
    </location>
</feature>
<feature type="chain" id="PRO_5044891032" description="Plastocyanin-like domain-containing protein" evidence="2">
    <location>
        <begin position="26"/>
        <end position="86"/>
    </location>
</feature>
<comment type="similarity">
    <text evidence="1">Belongs to the multicopper oxidase family.</text>
</comment>
<evidence type="ECO:0000256" key="2">
    <source>
        <dbReference type="SAM" id="SignalP"/>
    </source>
</evidence>
<feature type="domain" description="Plastocyanin-like" evidence="3">
    <location>
        <begin position="36"/>
        <end position="86"/>
    </location>
</feature>
<name>A0ABD3T9V7_9LAMI</name>
<evidence type="ECO:0000313" key="4">
    <source>
        <dbReference type="EMBL" id="KAL3833378.1"/>
    </source>
</evidence>
<keyword evidence="5" id="KW-1185">Reference proteome</keyword>
<protein>
    <recommendedName>
        <fullName evidence="3">Plastocyanin-like domain-containing protein</fullName>
    </recommendedName>
</protein>